<feature type="coiled-coil region" evidence="1">
    <location>
        <begin position="20"/>
        <end position="54"/>
    </location>
</feature>
<protein>
    <submittedName>
        <fullName evidence="2">Uncharacterized protein</fullName>
    </submittedName>
</protein>
<organism evidence="2 3">
    <name type="scientific">Luteolibacter yonseiensis</name>
    <dbReference type="NCBI Taxonomy" id="1144680"/>
    <lineage>
        <taxon>Bacteria</taxon>
        <taxon>Pseudomonadati</taxon>
        <taxon>Verrucomicrobiota</taxon>
        <taxon>Verrucomicrobiia</taxon>
        <taxon>Verrucomicrobiales</taxon>
        <taxon>Verrucomicrobiaceae</taxon>
        <taxon>Luteolibacter</taxon>
    </lineage>
</organism>
<evidence type="ECO:0000256" key="1">
    <source>
        <dbReference type="SAM" id="Coils"/>
    </source>
</evidence>
<accession>A0A934VCQ7</accession>
<dbReference type="Proteomes" id="UP000600139">
    <property type="component" value="Unassembled WGS sequence"/>
</dbReference>
<evidence type="ECO:0000313" key="2">
    <source>
        <dbReference type="EMBL" id="MBK1817400.1"/>
    </source>
</evidence>
<name>A0A934VCQ7_9BACT</name>
<dbReference type="PROSITE" id="PS51257">
    <property type="entry name" value="PROKAR_LIPOPROTEIN"/>
    <property type="match status" value="1"/>
</dbReference>
<keyword evidence="3" id="KW-1185">Reference proteome</keyword>
<proteinExistence type="predicted"/>
<comment type="caution">
    <text evidence="2">The sequence shown here is derived from an EMBL/GenBank/DDBJ whole genome shotgun (WGS) entry which is preliminary data.</text>
</comment>
<keyword evidence="1" id="KW-0175">Coiled coil</keyword>
<dbReference type="RefSeq" id="WP_200352343.1">
    <property type="nucleotide sequence ID" value="NZ_BAABHZ010000001.1"/>
</dbReference>
<evidence type="ECO:0000313" key="3">
    <source>
        <dbReference type="Proteomes" id="UP000600139"/>
    </source>
</evidence>
<dbReference type="AlphaFoldDB" id="A0A934VCQ7"/>
<gene>
    <name evidence="2" type="ORF">JIN84_17400</name>
</gene>
<reference evidence="2" key="1">
    <citation type="submission" date="2021-01" db="EMBL/GenBank/DDBJ databases">
        <title>Modified the classification status of verrucomicrobia.</title>
        <authorList>
            <person name="Feng X."/>
        </authorList>
    </citation>
    <scope>NUCLEOTIDE SEQUENCE</scope>
    <source>
        <strain evidence="2">JCM 18052</strain>
    </source>
</reference>
<sequence>MKQILIIACTFLFVACGPDRARLRTELQSIEAEMVQLRIAAEQQRAQMDQAEFNVFIGSFAAGYGATSGDYELAKDGVGTAVDSSRQYDVSKYSHEQLKQRYDTLATRRTEIVTQLN</sequence>
<dbReference type="EMBL" id="JAENIK010000012">
    <property type="protein sequence ID" value="MBK1817400.1"/>
    <property type="molecule type" value="Genomic_DNA"/>
</dbReference>